<protein>
    <submittedName>
        <fullName evidence="1">Uncharacterized protein</fullName>
    </submittedName>
</protein>
<evidence type="ECO:0000313" key="1">
    <source>
        <dbReference type="EMBL" id="GAA0596523.1"/>
    </source>
</evidence>
<organism evidence="1 2">
    <name type="scientific">Virgibacillus siamensis</name>
    <dbReference type="NCBI Taxonomy" id="480071"/>
    <lineage>
        <taxon>Bacteria</taxon>
        <taxon>Bacillati</taxon>
        <taxon>Bacillota</taxon>
        <taxon>Bacilli</taxon>
        <taxon>Bacillales</taxon>
        <taxon>Bacillaceae</taxon>
        <taxon>Virgibacillus</taxon>
    </lineage>
</organism>
<dbReference type="EMBL" id="BAAADS010000006">
    <property type="protein sequence ID" value="GAA0596523.1"/>
    <property type="molecule type" value="Genomic_DNA"/>
</dbReference>
<gene>
    <name evidence="1" type="ORF">GCM10009001_10810</name>
</gene>
<dbReference type="Proteomes" id="UP001500866">
    <property type="component" value="Unassembled WGS sequence"/>
</dbReference>
<reference evidence="2" key="1">
    <citation type="journal article" date="2019" name="Int. J. Syst. Evol. Microbiol.">
        <title>The Global Catalogue of Microorganisms (GCM) 10K type strain sequencing project: providing services to taxonomists for standard genome sequencing and annotation.</title>
        <authorList>
            <consortium name="The Broad Institute Genomics Platform"/>
            <consortium name="The Broad Institute Genome Sequencing Center for Infectious Disease"/>
            <person name="Wu L."/>
            <person name="Ma J."/>
        </authorList>
    </citation>
    <scope>NUCLEOTIDE SEQUENCE [LARGE SCALE GENOMIC DNA]</scope>
    <source>
        <strain evidence="2">JCM 15395</strain>
    </source>
</reference>
<keyword evidence="2" id="KW-1185">Reference proteome</keyword>
<sequence>MTEIKNLGSFCDTEESGYIINTASTRKISHAFHEVLDASIIFMEKGLDQRRKIHDTSYEKESNNFRSQWYHW</sequence>
<evidence type="ECO:0000313" key="2">
    <source>
        <dbReference type="Proteomes" id="UP001500866"/>
    </source>
</evidence>
<comment type="caution">
    <text evidence="1">The sequence shown here is derived from an EMBL/GenBank/DDBJ whole genome shotgun (WGS) entry which is preliminary data.</text>
</comment>
<accession>A0ABP3QY43</accession>
<proteinExistence type="predicted"/>
<name>A0ABP3QY43_9BACI</name>